<dbReference type="PANTHER" id="PTHR33055:SF13">
    <property type="entry name" value="TRANSPOSASE"/>
    <property type="match status" value="1"/>
</dbReference>
<sequence length="361" mass="41510">MPSIKVSKDSFKGQSIYIGIDCHHKSWKVTLLTDKFELKTMTRDPDPASLVTYLEKHYPGAEYKAVYESGFNGFTVCRKLRSLGVDCQVVHAMDVPSSHKDRQQKSDKSDSRKLAQLLRSNGFEGIDVPPIHIEVDRKLLRQHFSLTRMLTSEKNRVKATLFQFGIEIPERFSSSQSRSWSKVFIEWLRSVPDIEPKLQRSINNYIETGLLLRKQLLEITKQLRSLSQTEEYKDDFSLLTSVPGIGPLGAMRILLQVYNMKRFQTMDELCCYVGLIPKMYGSGEKMITGKLSKRGRKDIKIMLIEASWVAVRKDPALTARFNKLTELMNKNKAIIRVAKNLLNRIRHILTHKIEYEIGVVS</sequence>
<dbReference type="GO" id="GO:0003677">
    <property type="term" value="F:DNA binding"/>
    <property type="evidence" value="ECO:0007669"/>
    <property type="project" value="InterPro"/>
</dbReference>
<dbReference type="NCBIfam" id="NF033542">
    <property type="entry name" value="transpos_IS110"/>
    <property type="match status" value="1"/>
</dbReference>
<dbReference type="EMBL" id="FZOK01000043">
    <property type="protein sequence ID" value="SNS80188.1"/>
    <property type="molecule type" value="Genomic_DNA"/>
</dbReference>
<dbReference type="Pfam" id="PF01548">
    <property type="entry name" value="DEDD_Tnp_IS110"/>
    <property type="match status" value="1"/>
</dbReference>
<dbReference type="InterPro" id="IPR047650">
    <property type="entry name" value="Transpos_IS110"/>
</dbReference>
<keyword evidence="4" id="KW-1185">Reference proteome</keyword>
<name>A0A239HGM4_9BACT</name>
<dbReference type="PANTHER" id="PTHR33055">
    <property type="entry name" value="TRANSPOSASE FOR INSERTION SEQUENCE ELEMENT IS1111A"/>
    <property type="match status" value="1"/>
</dbReference>
<accession>A0A239HGM4</accession>
<organism evidence="3 4">
    <name type="scientific">Belliella buryatensis</name>
    <dbReference type="NCBI Taxonomy" id="1500549"/>
    <lineage>
        <taxon>Bacteria</taxon>
        <taxon>Pseudomonadati</taxon>
        <taxon>Bacteroidota</taxon>
        <taxon>Cytophagia</taxon>
        <taxon>Cytophagales</taxon>
        <taxon>Cyclobacteriaceae</taxon>
        <taxon>Belliella</taxon>
    </lineage>
</organism>
<proteinExistence type="predicted"/>
<dbReference type="InterPro" id="IPR003346">
    <property type="entry name" value="Transposase_20"/>
</dbReference>
<evidence type="ECO:0000313" key="3">
    <source>
        <dbReference type="EMBL" id="SNS80188.1"/>
    </source>
</evidence>
<reference evidence="4" key="1">
    <citation type="submission" date="2017-06" db="EMBL/GenBank/DDBJ databases">
        <authorList>
            <person name="Varghese N."/>
            <person name="Submissions S."/>
        </authorList>
    </citation>
    <scope>NUCLEOTIDE SEQUENCE [LARGE SCALE GENOMIC DNA]</scope>
    <source>
        <strain evidence="4">5C</strain>
    </source>
</reference>
<protein>
    <submittedName>
        <fullName evidence="3">Transposase</fullName>
    </submittedName>
</protein>
<evidence type="ECO:0000259" key="2">
    <source>
        <dbReference type="Pfam" id="PF02371"/>
    </source>
</evidence>
<dbReference type="GO" id="GO:0004803">
    <property type="term" value="F:transposase activity"/>
    <property type="evidence" value="ECO:0007669"/>
    <property type="project" value="InterPro"/>
</dbReference>
<dbReference type="Pfam" id="PF02371">
    <property type="entry name" value="Transposase_20"/>
    <property type="match status" value="1"/>
</dbReference>
<feature type="domain" description="Transposase IS116/IS110/IS902 C-terminal" evidence="2">
    <location>
        <begin position="237"/>
        <end position="320"/>
    </location>
</feature>
<dbReference type="OrthoDB" id="964423at2"/>
<dbReference type="InterPro" id="IPR002525">
    <property type="entry name" value="Transp_IS110-like_N"/>
</dbReference>
<gene>
    <name evidence="3" type="ORF">SAMN06295967_1431</name>
</gene>
<evidence type="ECO:0000313" key="4">
    <source>
        <dbReference type="Proteomes" id="UP000198480"/>
    </source>
</evidence>
<dbReference type="RefSeq" id="WP_089242551.1">
    <property type="nucleotide sequence ID" value="NZ_FZOK01000043.1"/>
</dbReference>
<dbReference type="GO" id="GO:0006313">
    <property type="term" value="P:DNA transposition"/>
    <property type="evidence" value="ECO:0007669"/>
    <property type="project" value="InterPro"/>
</dbReference>
<dbReference type="AlphaFoldDB" id="A0A239HGM4"/>
<dbReference type="Proteomes" id="UP000198480">
    <property type="component" value="Unassembled WGS sequence"/>
</dbReference>
<evidence type="ECO:0000259" key="1">
    <source>
        <dbReference type="Pfam" id="PF01548"/>
    </source>
</evidence>
<feature type="domain" description="Transposase IS110-like N-terminal" evidence="1">
    <location>
        <begin position="18"/>
        <end position="163"/>
    </location>
</feature>